<keyword evidence="8" id="KW-0408">Iron</keyword>
<dbReference type="NCBIfam" id="TIGR01701">
    <property type="entry name" value="Fdhalpha-like"/>
    <property type="match status" value="1"/>
</dbReference>
<dbReference type="InterPro" id="IPR006656">
    <property type="entry name" value="Mopterin_OxRdtase"/>
</dbReference>
<dbReference type="Gene3D" id="2.40.40.20">
    <property type="match status" value="1"/>
</dbReference>
<feature type="domain" description="Molybdopterin oxidoreductase" evidence="11">
    <location>
        <begin position="118"/>
        <end position="493"/>
    </location>
</feature>
<evidence type="ECO:0000256" key="6">
    <source>
        <dbReference type="ARBA" id="ARBA00022723"/>
    </source>
</evidence>
<dbReference type="RefSeq" id="WP_419193185.1">
    <property type="nucleotide sequence ID" value="NZ_CP036279.1"/>
</dbReference>
<dbReference type="KEGG" id="knv:Pan216_05370"/>
<dbReference type="InterPro" id="IPR037951">
    <property type="entry name" value="MopB_CT_YdeP"/>
</dbReference>
<dbReference type="CDD" id="cd02767">
    <property type="entry name" value="MopB_ydeP"/>
    <property type="match status" value="1"/>
</dbReference>
<feature type="region of interest" description="Disordered" evidence="10">
    <location>
        <begin position="1"/>
        <end position="24"/>
    </location>
</feature>
<protein>
    <submittedName>
        <fullName evidence="13">Formate dehydrogenase H</fullName>
    </submittedName>
</protein>
<evidence type="ECO:0000259" key="12">
    <source>
        <dbReference type="Pfam" id="PF01568"/>
    </source>
</evidence>
<keyword evidence="9" id="KW-0411">Iron-sulfur</keyword>
<dbReference type="GO" id="GO:0051539">
    <property type="term" value="F:4 iron, 4 sulfur cluster binding"/>
    <property type="evidence" value="ECO:0007669"/>
    <property type="project" value="UniProtKB-KW"/>
</dbReference>
<dbReference type="Pfam" id="PF01568">
    <property type="entry name" value="Molydop_binding"/>
    <property type="match status" value="1"/>
</dbReference>
<evidence type="ECO:0000256" key="4">
    <source>
        <dbReference type="ARBA" id="ARBA00022485"/>
    </source>
</evidence>
<sequence>MSSPEHNENAPNDKTTEYHHPAGGMGALVSSGQMLLESAGIVDGVASLLRVNQPQGFDCPGCAWPEPGKASRMEFCENGIKAVTFETTGKRVTPEFFAKHTVTYLNEQTDHWLENQGRLTHPMRYNAETDHYEPIEWKDAFALIGSKLQGLNHPNEAIFYTSGRTSNEAAFLYQLLARRFGTNNMPDCSNMCHESSGSALTEAIGIGKGTVTIADFDEADAIFVFGQNPGTNHPRMLSELEKASERGARIVSFNPLREPGLLNFTHPKDVVGVLTGRSTPISTHYYQVTVGGDLAALKGILKVIVEAEDQAPGTVFDHDFLKEHTSGLEELLADIHAADWDAIERESGLTREQLRESADVYLASERVIICWAMGLTQHKHAVATIQYVVNLLLLRGMIGKPGAGACPVRGHSNVQGDRTMGIVERPAPAFLEGLKRAFGFEPPSEHGVDVVGAINAMLDGKGKVFIGMGGNFVAATPDTMKTSEAMNRCVLTVHVSTKLNRSHVVHGKDALILPCLGRTELDVQASGPQKVTVEDSMSQVHASRGKKAPASPHLLSEPAIIAGIANATLVDSGIAWDEMVRDYRLIRQKIAEVVPVFAGYEQRIDANGGFYLGNSARERNWKTATGKARFMAHPLPELQLPAGQLRLMTIRSHDQFNTTVYALNDRYRGIKGKRMVLFMNPEDIHERGLKAGDKVDITSHTQEDGLERHARGFEVIAYDIPRGCAAAYFPETNVLVSKDSFAEKSRTPLSKFIPITVAGTGS</sequence>
<evidence type="ECO:0000256" key="3">
    <source>
        <dbReference type="ARBA" id="ARBA00010312"/>
    </source>
</evidence>
<dbReference type="Gene3D" id="3.40.228.10">
    <property type="entry name" value="Dimethylsulfoxide Reductase, domain 2"/>
    <property type="match status" value="1"/>
</dbReference>
<feature type="domain" description="Molybdopterin dinucleotide-binding" evidence="12">
    <location>
        <begin position="645"/>
        <end position="751"/>
    </location>
</feature>
<dbReference type="SUPFAM" id="SSF53706">
    <property type="entry name" value="Formate dehydrogenase/DMSO reductase, domains 1-3"/>
    <property type="match status" value="1"/>
</dbReference>
<evidence type="ECO:0000259" key="11">
    <source>
        <dbReference type="Pfam" id="PF00384"/>
    </source>
</evidence>
<dbReference type="GO" id="GO:0043546">
    <property type="term" value="F:molybdopterin cofactor binding"/>
    <property type="evidence" value="ECO:0007669"/>
    <property type="project" value="InterPro"/>
</dbReference>
<dbReference type="GO" id="GO:0008863">
    <property type="term" value="F:formate dehydrogenase (NAD+) activity"/>
    <property type="evidence" value="ECO:0007669"/>
    <property type="project" value="InterPro"/>
</dbReference>
<dbReference type="PANTHER" id="PTHR43105">
    <property type="entry name" value="RESPIRATORY NITRATE REDUCTASE"/>
    <property type="match status" value="1"/>
</dbReference>
<evidence type="ECO:0000256" key="9">
    <source>
        <dbReference type="ARBA" id="ARBA00023014"/>
    </source>
</evidence>
<comment type="cofactor">
    <cofactor evidence="1">
        <name>Mo-bis(molybdopterin guanine dinucleotide)</name>
        <dbReference type="ChEBI" id="CHEBI:60539"/>
    </cofactor>
</comment>
<dbReference type="CDD" id="cd02787">
    <property type="entry name" value="MopB_CT_ydeP"/>
    <property type="match status" value="1"/>
</dbReference>
<evidence type="ECO:0000256" key="2">
    <source>
        <dbReference type="ARBA" id="ARBA00001966"/>
    </source>
</evidence>
<keyword evidence="5" id="KW-0500">Molybdenum</keyword>
<dbReference type="EMBL" id="CP036279">
    <property type="protein sequence ID" value="QDU59705.1"/>
    <property type="molecule type" value="Genomic_DNA"/>
</dbReference>
<dbReference type="GO" id="GO:0045333">
    <property type="term" value="P:cellular respiration"/>
    <property type="evidence" value="ECO:0007669"/>
    <property type="project" value="UniProtKB-ARBA"/>
</dbReference>
<reference evidence="13 14" key="1">
    <citation type="submission" date="2019-02" db="EMBL/GenBank/DDBJ databases">
        <title>Deep-cultivation of Planctomycetes and their phenomic and genomic characterization uncovers novel biology.</title>
        <authorList>
            <person name="Wiegand S."/>
            <person name="Jogler M."/>
            <person name="Boedeker C."/>
            <person name="Pinto D."/>
            <person name="Vollmers J."/>
            <person name="Rivas-Marin E."/>
            <person name="Kohn T."/>
            <person name="Peeters S.H."/>
            <person name="Heuer A."/>
            <person name="Rast P."/>
            <person name="Oberbeckmann S."/>
            <person name="Bunk B."/>
            <person name="Jeske O."/>
            <person name="Meyerdierks A."/>
            <person name="Storesund J.E."/>
            <person name="Kallscheuer N."/>
            <person name="Luecker S."/>
            <person name="Lage O.M."/>
            <person name="Pohl T."/>
            <person name="Merkel B.J."/>
            <person name="Hornburger P."/>
            <person name="Mueller R.-W."/>
            <person name="Bruemmer F."/>
            <person name="Labrenz M."/>
            <person name="Spormann A.M."/>
            <person name="Op den Camp H."/>
            <person name="Overmann J."/>
            <person name="Amann R."/>
            <person name="Jetten M.S.M."/>
            <person name="Mascher T."/>
            <person name="Medema M.H."/>
            <person name="Devos D.P."/>
            <person name="Kaster A.-K."/>
            <person name="Ovreas L."/>
            <person name="Rohde M."/>
            <person name="Galperin M.Y."/>
            <person name="Jogler C."/>
        </authorList>
    </citation>
    <scope>NUCLEOTIDE SEQUENCE [LARGE SCALE GENOMIC DNA]</scope>
    <source>
        <strain evidence="13 14">Pan216</strain>
    </source>
</reference>
<dbReference type="InterPro" id="IPR041953">
    <property type="entry name" value="YdeP_MopB"/>
</dbReference>
<evidence type="ECO:0000256" key="8">
    <source>
        <dbReference type="ARBA" id="ARBA00023004"/>
    </source>
</evidence>
<dbReference type="GO" id="GO:0016020">
    <property type="term" value="C:membrane"/>
    <property type="evidence" value="ECO:0007669"/>
    <property type="project" value="TreeGrafter"/>
</dbReference>
<dbReference type="InterPro" id="IPR009010">
    <property type="entry name" value="Asp_de-COase-like_dom_sf"/>
</dbReference>
<keyword evidence="14" id="KW-1185">Reference proteome</keyword>
<name>A0A518AYA1_9BACT</name>
<dbReference type="PIRSF" id="PIRSF000144">
    <property type="entry name" value="CbbBc"/>
    <property type="match status" value="1"/>
</dbReference>
<evidence type="ECO:0000256" key="5">
    <source>
        <dbReference type="ARBA" id="ARBA00022505"/>
    </source>
</evidence>
<dbReference type="Gene3D" id="3.40.50.740">
    <property type="match status" value="1"/>
</dbReference>
<dbReference type="Pfam" id="PF00384">
    <property type="entry name" value="Molybdopterin"/>
    <property type="match status" value="1"/>
</dbReference>
<proteinExistence type="inferred from homology"/>
<dbReference type="InterPro" id="IPR010046">
    <property type="entry name" value="Mopterin_OxRdtse_a_bac"/>
</dbReference>
<keyword evidence="7" id="KW-0560">Oxidoreductase</keyword>
<gene>
    <name evidence="13" type="primary">fdhF_2</name>
    <name evidence="13" type="ORF">Pan216_05370</name>
</gene>
<comment type="similarity">
    <text evidence="3">Belongs to the prokaryotic molybdopterin-containing oxidoreductase family.</text>
</comment>
<dbReference type="InterPro" id="IPR006657">
    <property type="entry name" value="MoPterin_dinucl-bd_dom"/>
</dbReference>
<organism evidence="13 14">
    <name type="scientific">Kolteria novifilia</name>
    <dbReference type="NCBI Taxonomy" id="2527975"/>
    <lineage>
        <taxon>Bacteria</taxon>
        <taxon>Pseudomonadati</taxon>
        <taxon>Planctomycetota</taxon>
        <taxon>Planctomycetia</taxon>
        <taxon>Kolteriales</taxon>
        <taxon>Kolteriaceae</taxon>
        <taxon>Kolteria</taxon>
    </lineage>
</organism>
<accession>A0A518AYA1</accession>
<keyword evidence="4" id="KW-0004">4Fe-4S</keyword>
<dbReference type="AlphaFoldDB" id="A0A518AYA1"/>
<dbReference type="GO" id="GO:0030151">
    <property type="term" value="F:molybdenum ion binding"/>
    <property type="evidence" value="ECO:0007669"/>
    <property type="project" value="InterPro"/>
</dbReference>
<dbReference type="PANTHER" id="PTHR43105:SF4">
    <property type="entry name" value="PROTEIN YDEP"/>
    <property type="match status" value="1"/>
</dbReference>
<dbReference type="Proteomes" id="UP000317093">
    <property type="component" value="Chromosome"/>
</dbReference>
<evidence type="ECO:0000256" key="1">
    <source>
        <dbReference type="ARBA" id="ARBA00001942"/>
    </source>
</evidence>
<evidence type="ECO:0000313" key="14">
    <source>
        <dbReference type="Proteomes" id="UP000317093"/>
    </source>
</evidence>
<evidence type="ECO:0000256" key="10">
    <source>
        <dbReference type="SAM" id="MobiDB-lite"/>
    </source>
</evidence>
<comment type="cofactor">
    <cofactor evidence="2">
        <name>[4Fe-4S] cluster</name>
        <dbReference type="ChEBI" id="CHEBI:49883"/>
    </cofactor>
</comment>
<evidence type="ECO:0000313" key="13">
    <source>
        <dbReference type="EMBL" id="QDU59705.1"/>
    </source>
</evidence>
<evidence type="ECO:0000256" key="7">
    <source>
        <dbReference type="ARBA" id="ARBA00023002"/>
    </source>
</evidence>
<dbReference type="InterPro" id="IPR050123">
    <property type="entry name" value="Prok_molybdopt-oxidoreductase"/>
</dbReference>
<dbReference type="SUPFAM" id="SSF50692">
    <property type="entry name" value="ADC-like"/>
    <property type="match status" value="1"/>
</dbReference>
<keyword evidence="6" id="KW-0479">Metal-binding</keyword>